<dbReference type="Pfam" id="PF11382">
    <property type="entry name" value="MctB"/>
    <property type="match status" value="2"/>
</dbReference>
<evidence type="ECO:0000313" key="3">
    <source>
        <dbReference type="Proteomes" id="UP000240542"/>
    </source>
</evidence>
<feature type="region of interest" description="Disordered" evidence="1">
    <location>
        <begin position="374"/>
        <end position="405"/>
    </location>
</feature>
<feature type="compositionally biased region" description="Pro residues" evidence="1">
    <location>
        <begin position="243"/>
        <end position="255"/>
    </location>
</feature>
<dbReference type="Proteomes" id="UP000240542">
    <property type="component" value="Unassembled WGS sequence"/>
</dbReference>
<dbReference type="GO" id="GO:0016020">
    <property type="term" value="C:membrane"/>
    <property type="evidence" value="ECO:0007669"/>
    <property type="project" value="InterPro"/>
</dbReference>
<keyword evidence="3" id="KW-1185">Reference proteome</keyword>
<feature type="compositionally biased region" description="Low complexity" evidence="1">
    <location>
        <begin position="226"/>
        <end position="242"/>
    </location>
</feature>
<dbReference type="RefSeq" id="WP_170134309.1">
    <property type="nucleotide sequence ID" value="NZ_PYGA01000019.1"/>
</dbReference>
<dbReference type="AlphaFoldDB" id="A0A2P8D3I3"/>
<protein>
    <submittedName>
        <fullName evidence="2">Copper transport outer membrane protein MctB</fullName>
    </submittedName>
</protein>
<feature type="compositionally biased region" description="Low complexity" evidence="1">
    <location>
        <begin position="177"/>
        <end position="193"/>
    </location>
</feature>
<proteinExistence type="predicted"/>
<dbReference type="InterPro" id="IPR021522">
    <property type="entry name" value="MctB"/>
</dbReference>
<reference evidence="2 3" key="1">
    <citation type="submission" date="2018-03" db="EMBL/GenBank/DDBJ databases">
        <title>Genomic Encyclopedia of Archaeal and Bacterial Type Strains, Phase II (KMG-II): from individual species to whole genera.</title>
        <authorList>
            <person name="Goeker M."/>
        </authorList>
    </citation>
    <scope>NUCLEOTIDE SEQUENCE [LARGE SCALE GENOMIC DNA]</scope>
    <source>
        <strain evidence="2 3">DSM 45312</strain>
    </source>
</reference>
<name>A0A2P8D3I3_9ACTN</name>
<gene>
    <name evidence="2" type="ORF">CLV63_11962</name>
</gene>
<evidence type="ECO:0000313" key="2">
    <source>
        <dbReference type="EMBL" id="PSK91781.1"/>
    </source>
</evidence>
<dbReference type="GO" id="GO:0055070">
    <property type="term" value="P:copper ion homeostasis"/>
    <property type="evidence" value="ECO:0007669"/>
    <property type="project" value="InterPro"/>
</dbReference>
<comment type="caution">
    <text evidence="2">The sequence shown here is derived from an EMBL/GenBank/DDBJ whole genome shotgun (WGS) entry which is preliminary data.</text>
</comment>
<sequence>MVDFRYHLVSIVAVFLALAVGVALGATVLGTPLLHTLRAEDTPVPAEPAAADRDGDLARRLHKGGEGVVDAYAAEMLAGRLDGAKVVVVEAPNADPAQRKDATARIEQAGGTVAGRLLLAGKFTDPEEASFVGGLADRVAPEDSRAEGGPYEKAGTQLAKALLVPAPDSAEAEEESAAPGSKGAESEGSARASGDGGAAEGPRADEGDEGAETGSSAQEPDGGDGAAEPSAEAGAESGASPGAPAPLPEVAPRPGAPAGGSGAAAVLAAYSDAGLVTGRAPEGKADVALVIGPADPLPTADGNASVLALTRAMSTRSGGAVLAGDTASAGPGGLVAQARAGETGFSTVDTLGTVSGGVVGVLALADALERRSGHYGVADGATRPLPDPVPGPRDTEGDEVRPEPD</sequence>
<accession>A0A2P8D3I3</accession>
<dbReference type="EMBL" id="PYGA01000019">
    <property type="protein sequence ID" value="PSK91781.1"/>
    <property type="molecule type" value="Genomic_DNA"/>
</dbReference>
<evidence type="ECO:0000256" key="1">
    <source>
        <dbReference type="SAM" id="MobiDB-lite"/>
    </source>
</evidence>
<organism evidence="2 3">
    <name type="scientific">Murinocardiopsis flavida</name>
    <dbReference type="NCBI Taxonomy" id="645275"/>
    <lineage>
        <taxon>Bacteria</taxon>
        <taxon>Bacillati</taxon>
        <taxon>Actinomycetota</taxon>
        <taxon>Actinomycetes</taxon>
        <taxon>Streptosporangiales</taxon>
        <taxon>Nocardiopsidaceae</taxon>
        <taxon>Murinocardiopsis</taxon>
    </lineage>
</organism>
<feature type="region of interest" description="Disordered" evidence="1">
    <location>
        <begin position="166"/>
        <end position="262"/>
    </location>
</feature>
<feature type="compositionally biased region" description="Basic and acidic residues" evidence="1">
    <location>
        <begin position="393"/>
        <end position="405"/>
    </location>
</feature>